<gene>
    <name evidence="1" type="ORF">KK1_022121</name>
</gene>
<dbReference type="AlphaFoldDB" id="A0A151TN57"/>
<organism evidence="1 2">
    <name type="scientific">Cajanus cajan</name>
    <name type="common">Pigeon pea</name>
    <name type="synonym">Cajanus indicus</name>
    <dbReference type="NCBI Taxonomy" id="3821"/>
    <lineage>
        <taxon>Eukaryota</taxon>
        <taxon>Viridiplantae</taxon>
        <taxon>Streptophyta</taxon>
        <taxon>Embryophyta</taxon>
        <taxon>Tracheophyta</taxon>
        <taxon>Spermatophyta</taxon>
        <taxon>Magnoliopsida</taxon>
        <taxon>eudicotyledons</taxon>
        <taxon>Gunneridae</taxon>
        <taxon>Pentapetalae</taxon>
        <taxon>rosids</taxon>
        <taxon>fabids</taxon>
        <taxon>Fabales</taxon>
        <taxon>Fabaceae</taxon>
        <taxon>Papilionoideae</taxon>
        <taxon>50 kb inversion clade</taxon>
        <taxon>NPAAA clade</taxon>
        <taxon>indigoferoid/millettioid clade</taxon>
        <taxon>Phaseoleae</taxon>
        <taxon>Cajanus</taxon>
    </lineage>
</organism>
<accession>A0A151TN57</accession>
<dbReference type="Proteomes" id="UP000075243">
    <property type="component" value="Chromosome 4"/>
</dbReference>
<reference evidence="1 2" key="1">
    <citation type="journal article" date="2012" name="Nat. Biotechnol.">
        <title>Draft genome sequence of pigeonpea (Cajanus cajan), an orphan legume crop of resource-poor farmers.</title>
        <authorList>
            <person name="Varshney R.K."/>
            <person name="Chen W."/>
            <person name="Li Y."/>
            <person name="Bharti A.K."/>
            <person name="Saxena R.K."/>
            <person name="Schlueter J.A."/>
            <person name="Donoghue M.T."/>
            <person name="Azam S."/>
            <person name="Fan G."/>
            <person name="Whaley A.M."/>
            <person name="Farmer A.D."/>
            <person name="Sheridan J."/>
            <person name="Iwata A."/>
            <person name="Tuteja R."/>
            <person name="Penmetsa R.V."/>
            <person name="Wu W."/>
            <person name="Upadhyaya H.D."/>
            <person name="Yang S.P."/>
            <person name="Shah T."/>
            <person name="Saxena K.B."/>
            <person name="Michael T."/>
            <person name="McCombie W.R."/>
            <person name="Yang B."/>
            <person name="Zhang G."/>
            <person name="Yang H."/>
            <person name="Wang J."/>
            <person name="Spillane C."/>
            <person name="Cook D.R."/>
            <person name="May G.D."/>
            <person name="Xu X."/>
            <person name="Jackson S.A."/>
        </authorList>
    </citation>
    <scope>NUCLEOTIDE SEQUENCE [LARGE SCALE GENOMIC DNA]</scope>
    <source>
        <strain evidence="2">cv. Asha</strain>
    </source>
</reference>
<dbReference type="Gramene" id="C.cajan_21487.t">
    <property type="protein sequence ID" value="C.cajan_21487.t.cds1"/>
    <property type="gene ID" value="C.cajan_21487"/>
</dbReference>
<name>A0A151TN57_CAJCA</name>
<evidence type="ECO:0000313" key="2">
    <source>
        <dbReference type="Proteomes" id="UP000075243"/>
    </source>
</evidence>
<proteinExistence type="predicted"/>
<protein>
    <submittedName>
        <fullName evidence="1">Uncharacterized protein</fullName>
    </submittedName>
</protein>
<keyword evidence="2" id="KW-1185">Reference proteome</keyword>
<sequence length="181" mass="19501">ITFNSTFPGLAPASVLTGFVRVSKLELDTYSEITWNCRSSSFCPSERELRNPALSSEKALSSGARMVMPPDLVVRSCALSWLINWVVFMRRIRMLNDLAFLRIPTMSIDATVSGVESLGDCGNEGTNGCLGASVGGVGLGWGGFIGAEAGDSWAKVVVQYKNETSNASEKDKSDCFFNILV</sequence>
<evidence type="ECO:0000313" key="1">
    <source>
        <dbReference type="EMBL" id="KYP68495.1"/>
    </source>
</evidence>
<dbReference type="EMBL" id="CM003606">
    <property type="protein sequence ID" value="KYP68495.1"/>
    <property type="molecule type" value="Genomic_DNA"/>
</dbReference>
<feature type="non-terminal residue" evidence="1">
    <location>
        <position position="1"/>
    </location>
</feature>